<feature type="domain" description="DNA-directed DNA polymerase X" evidence="5">
    <location>
        <begin position="6"/>
        <end position="322"/>
    </location>
</feature>
<dbReference type="SUPFAM" id="SSF81301">
    <property type="entry name" value="Nucleotidyltransferase"/>
    <property type="match status" value="1"/>
</dbReference>
<dbReference type="GO" id="GO:0006303">
    <property type="term" value="P:double-strand break repair via nonhomologous end joining"/>
    <property type="evidence" value="ECO:0007669"/>
    <property type="project" value="TreeGrafter"/>
</dbReference>
<dbReference type="Pfam" id="PF14791">
    <property type="entry name" value="DNA_pol_B_thumb"/>
    <property type="match status" value="1"/>
</dbReference>
<protein>
    <recommendedName>
        <fullName evidence="5">DNA-directed DNA polymerase X domain-containing protein</fullName>
    </recommendedName>
</protein>
<dbReference type="SUPFAM" id="SSF81585">
    <property type="entry name" value="PsbU/PolX domain-like"/>
    <property type="match status" value="1"/>
</dbReference>
<dbReference type="PRINTS" id="PR00870">
    <property type="entry name" value="DNAPOLXBETA"/>
</dbReference>
<dbReference type="Pfam" id="PF14792">
    <property type="entry name" value="DNA_pol_B_palm"/>
    <property type="match status" value="1"/>
</dbReference>
<dbReference type="InterPro" id="IPR029398">
    <property type="entry name" value="PolB_thumb"/>
</dbReference>
<organism evidence="6">
    <name type="scientific">viral metagenome</name>
    <dbReference type="NCBI Taxonomy" id="1070528"/>
    <lineage>
        <taxon>unclassified sequences</taxon>
        <taxon>metagenomes</taxon>
        <taxon>organismal metagenomes</taxon>
    </lineage>
</organism>
<dbReference type="InterPro" id="IPR018944">
    <property type="entry name" value="DNA_pol_lambd_fingers_domain"/>
</dbReference>
<dbReference type="CDD" id="cd00141">
    <property type="entry name" value="NT_POLXc"/>
    <property type="match status" value="1"/>
</dbReference>
<keyword evidence="1" id="KW-0237">DNA synthesis</keyword>
<dbReference type="PANTHER" id="PTHR11276:SF28">
    <property type="entry name" value="DNA POLYMERASE LAMBDA"/>
    <property type="match status" value="1"/>
</dbReference>
<reference evidence="6" key="1">
    <citation type="journal article" date="2020" name="Nature">
        <title>Giant virus diversity and host interactions through global metagenomics.</title>
        <authorList>
            <person name="Schulz F."/>
            <person name="Roux S."/>
            <person name="Paez-Espino D."/>
            <person name="Jungbluth S."/>
            <person name="Walsh D.A."/>
            <person name="Denef V.J."/>
            <person name="McMahon K.D."/>
            <person name="Konstantinidis K.T."/>
            <person name="Eloe-Fadrosh E.A."/>
            <person name="Kyrpides N.C."/>
            <person name="Woyke T."/>
        </authorList>
    </citation>
    <scope>NUCLEOTIDE SEQUENCE</scope>
    <source>
        <strain evidence="6">GVMAG-M-3300018416-26</strain>
    </source>
</reference>
<evidence type="ECO:0000313" key="6">
    <source>
        <dbReference type="EMBL" id="QHS94090.1"/>
    </source>
</evidence>
<dbReference type="InterPro" id="IPR022312">
    <property type="entry name" value="DNA_pol_X"/>
</dbReference>
<evidence type="ECO:0000256" key="4">
    <source>
        <dbReference type="ARBA" id="ARBA00022705"/>
    </source>
</evidence>
<keyword evidence="3" id="KW-0548">Nucleotidyltransferase</keyword>
<dbReference type="InterPro" id="IPR002054">
    <property type="entry name" value="DNA-dir_DNA_pol_X"/>
</dbReference>
<dbReference type="InterPro" id="IPR002008">
    <property type="entry name" value="DNA_pol_X_beta-like"/>
</dbReference>
<sequence length="331" mass="38448">MSININIFDKLIHNFKIKVKLHEANKEVFKVRAYTQALNKLQQNDNNIISTIDDIKAYNFGKSIYEKSVWLLQNDSNLEEVDNISKSVSIIEELTGVHNIGVSKARELVNKHNIKGISDLKEQLYLLNDKQKSGLKYYTHMMARIPREEIVEHEKIIKDIIMSLYSVIKCKVQIVGSYRRLAKDSGDIDVIITFTDGKTPVNAMKTIIDKFQSICYIPNDGIFASGSKKFMGMCKLPTEQIYRRLDIMITSAKEYPFALLYFTGSGEFNIKMRDYANSLGFSMNEKQIIYMNDKTEVKQHFQNEQDIFKFLNIHYLHPEQRNSQNFKILDN</sequence>
<evidence type="ECO:0000259" key="5">
    <source>
        <dbReference type="SMART" id="SM00483"/>
    </source>
</evidence>
<dbReference type="AlphaFoldDB" id="A0A6C0BPV7"/>
<dbReference type="SMART" id="SM00483">
    <property type="entry name" value="POLXc"/>
    <property type="match status" value="1"/>
</dbReference>
<dbReference type="Gene3D" id="3.30.460.10">
    <property type="entry name" value="Beta Polymerase, domain 2"/>
    <property type="match status" value="1"/>
</dbReference>
<dbReference type="Pfam" id="PF10391">
    <property type="entry name" value="DNA_pol_lambd_f"/>
    <property type="match status" value="1"/>
</dbReference>
<evidence type="ECO:0000256" key="2">
    <source>
        <dbReference type="ARBA" id="ARBA00022679"/>
    </source>
</evidence>
<keyword evidence="2" id="KW-0808">Transferase</keyword>
<dbReference type="GO" id="GO:0003677">
    <property type="term" value="F:DNA binding"/>
    <property type="evidence" value="ECO:0007669"/>
    <property type="project" value="InterPro"/>
</dbReference>
<dbReference type="PANTHER" id="PTHR11276">
    <property type="entry name" value="DNA POLYMERASE TYPE-X FAMILY MEMBER"/>
    <property type="match status" value="1"/>
</dbReference>
<dbReference type="Gene3D" id="3.30.210.10">
    <property type="entry name" value="DNA polymerase, thumb domain"/>
    <property type="match status" value="1"/>
</dbReference>
<dbReference type="Gene3D" id="1.10.150.20">
    <property type="entry name" value="5' to 3' exonuclease, C-terminal subdomain"/>
    <property type="match status" value="1"/>
</dbReference>
<proteinExistence type="predicted"/>
<keyword evidence="4" id="KW-0235">DNA replication</keyword>
<dbReference type="InterPro" id="IPR028207">
    <property type="entry name" value="DNA_pol_B_palm_palm"/>
</dbReference>
<dbReference type="InterPro" id="IPR037160">
    <property type="entry name" value="DNA_Pol_thumb_sf"/>
</dbReference>
<dbReference type="GO" id="GO:0003887">
    <property type="term" value="F:DNA-directed DNA polymerase activity"/>
    <property type="evidence" value="ECO:0007669"/>
    <property type="project" value="InterPro"/>
</dbReference>
<dbReference type="InterPro" id="IPR043519">
    <property type="entry name" value="NT_sf"/>
</dbReference>
<dbReference type="GO" id="GO:0005634">
    <property type="term" value="C:nucleus"/>
    <property type="evidence" value="ECO:0007669"/>
    <property type="project" value="TreeGrafter"/>
</dbReference>
<name>A0A6C0BPV7_9ZZZZ</name>
<evidence type="ECO:0000256" key="3">
    <source>
        <dbReference type="ARBA" id="ARBA00022695"/>
    </source>
</evidence>
<dbReference type="EMBL" id="MN739216">
    <property type="protein sequence ID" value="QHS94090.1"/>
    <property type="molecule type" value="Genomic_DNA"/>
</dbReference>
<dbReference type="PRINTS" id="PR00869">
    <property type="entry name" value="DNAPOLX"/>
</dbReference>
<evidence type="ECO:0000256" key="1">
    <source>
        <dbReference type="ARBA" id="ARBA00022634"/>
    </source>
</evidence>
<accession>A0A6C0BPV7</accession>